<sequence length="122" mass="14510">MKKIRQLNRKRNYFIKKLKYNTNLYLAAKRWHYPCKEFPLEKTRTILLLRNDDEIGDAIISTCMLKTLCDAGSKIDILATKENSFIFSSNPYVRNFYLLNAESIENHQSKFELRLPDNILYI</sequence>
<dbReference type="Gene3D" id="3.40.50.2000">
    <property type="entry name" value="Glycogen Phosphorylase B"/>
    <property type="match status" value="1"/>
</dbReference>
<evidence type="ECO:0000313" key="2">
    <source>
        <dbReference type="Proteomes" id="UP000042738"/>
    </source>
</evidence>
<dbReference type="AlphaFoldDB" id="A0A7D5NPY2"/>
<gene>
    <name evidence="1" type="ORF">SYMBAF_01300</name>
</gene>
<protein>
    <submittedName>
        <fullName evidence="1">Uncharacterized protein</fullName>
    </submittedName>
</protein>
<proteinExistence type="predicted"/>
<name>A0A7D5NPY2_9GAMM</name>
<dbReference type="EMBL" id="CP050855">
    <property type="protein sequence ID" value="QLH61847.1"/>
    <property type="molecule type" value="Genomic_DNA"/>
</dbReference>
<dbReference type="SUPFAM" id="SSF53756">
    <property type="entry name" value="UDP-Glycosyltransferase/glycogen phosphorylase"/>
    <property type="match status" value="1"/>
</dbReference>
<dbReference type="GeneID" id="93735163"/>
<dbReference type="RefSeq" id="WP_152609067.1">
    <property type="nucleotide sequence ID" value="NZ_CP050855.1"/>
</dbReference>
<evidence type="ECO:0000313" key="1">
    <source>
        <dbReference type="EMBL" id="QLH61847.1"/>
    </source>
</evidence>
<organism evidence="1 2">
    <name type="scientific">Serratia symbiotica</name>
    <dbReference type="NCBI Taxonomy" id="138074"/>
    <lineage>
        <taxon>Bacteria</taxon>
        <taxon>Pseudomonadati</taxon>
        <taxon>Pseudomonadota</taxon>
        <taxon>Gammaproteobacteria</taxon>
        <taxon>Enterobacterales</taxon>
        <taxon>Yersiniaceae</taxon>
        <taxon>Serratia</taxon>
    </lineage>
</organism>
<dbReference type="Proteomes" id="UP000042738">
    <property type="component" value="Chromosome"/>
</dbReference>
<accession>A0A7D5NPY2</accession>
<reference evidence="1 2" key="1">
    <citation type="journal article" date="2014" name="Genome Announc.">
        <title>Whole-Genome Sequence of Serratia symbiotica Strain CWBI-2.3T, a Free-Living Symbiont of the Black Bean Aphid Aphis fabae.</title>
        <authorList>
            <person name="Foray V."/>
            <person name="Grigorescu A.S."/>
            <person name="Sabri A."/>
            <person name="Haubruge E."/>
            <person name="Lognay G."/>
            <person name="Francis F."/>
            <person name="Fauconnier M.L."/>
            <person name="Hance T."/>
            <person name="Thonart P."/>
        </authorList>
    </citation>
    <scope>NUCLEOTIDE SEQUENCE [LARGE SCALE GENOMIC DNA]</scope>
    <source>
        <strain evidence="1">CWBI-2.3</strain>
    </source>
</reference>